<proteinExistence type="predicted"/>
<dbReference type="AlphaFoldDB" id="A0A5B8LLU6"/>
<reference evidence="3 4" key="1">
    <citation type="submission" date="2019-07" db="EMBL/GenBank/DDBJ databases">
        <title>Full genome sequence of Sphingomonas sp. 4R-6-7(HKS19).</title>
        <authorList>
            <person name="Im W.-T."/>
        </authorList>
    </citation>
    <scope>NUCLEOTIDE SEQUENCE [LARGE SCALE GENOMIC DNA]</scope>
    <source>
        <strain evidence="3 4">HKS19</strain>
    </source>
</reference>
<gene>
    <name evidence="3" type="ORF">FPZ24_11570</name>
</gene>
<keyword evidence="2" id="KW-1133">Transmembrane helix</keyword>
<dbReference type="PANTHER" id="PTHR32309">
    <property type="entry name" value="TYROSINE-PROTEIN KINASE"/>
    <property type="match status" value="1"/>
</dbReference>
<protein>
    <submittedName>
        <fullName evidence="3">Lipopolysaccharide biosynthesis protein</fullName>
    </submittedName>
</protein>
<evidence type="ECO:0000313" key="4">
    <source>
        <dbReference type="Proteomes" id="UP000315673"/>
    </source>
</evidence>
<keyword evidence="2" id="KW-0812">Transmembrane</keyword>
<evidence type="ECO:0000256" key="2">
    <source>
        <dbReference type="SAM" id="Phobius"/>
    </source>
</evidence>
<dbReference type="PANTHER" id="PTHR32309:SF13">
    <property type="entry name" value="FERRIC ENTEROBACTIN TRANSPORT PROTEIN FEPE"/>
    <property type="match status" value="1"/>
</dbReference>
<dbReference type="OrthoDB" id="7411292at2"/>
<accession>A0A5B8LLU6</accession>
<name>A0A5B8LLU6_9SPHN</name>
<dbReference type="KEGG" id="spai:FPZ24_11570"/>
<keyword evidence="2" id="KW-0472">Membrane</keyword>
<evidence type="ECO:0000256" key="1">
    <source>
        <dbReference type="SAM" id="Coils"/>
    </source>
</evidence>
<dbReference type="InterPro" id="IPR050445">
    <property type="entry name" value="Bact_polysacc_biosynth/exp"/>
</dbReference>
<dbReference type="Proteomes" id="UP000315673">
    <property type="component" value="Chromosome"/>
</dbReference>
<dbReference type="GO" id="GO:0004713">
    <property type="term" value="F:protein tyrosine kinase activity"/>
    <property type="evidence" value="ECO:0007669"/>
    <property type="project" value="TreeGrafter"/>
</dbReference>
<dbReference type="EMBL" id="CP042306">
    <property type="protein sequence ID" value="QDZ08040.1"/>
    <property type="molecule type" value="Genomic_DNA"/>
</dbReference>
<feature type="transmembrane region" description="Helical" evidence="2">
    <location>
        <begin position="350"/>
        <end position="371"/>
    </location>
</feature>
<keyword evidence="4" id="KW-1185">Reference proteome</keyword>
<feature type="coiled-coil region" evidence="1">
    <location>
        <begin position="104"/>
        <end position="154"/>
    </location>
</feature>
<dbReference type="RefSeq" id="WP_146572134.1">
    <property type="nucleotide sequence ID" value="NZ_CP042306.1"/>
</dbReference>
<evidence type="ECO:0000313" key="3">
    <source>
        <dbReference type="EMBL" id="QDZ08040.1"/>
    </source>
</evidence>
<dbReference type="GO" id="GO:0005886">
    <property type="term" value="C:plasma membrane"/>
    <property type="evidence" value="ECO:0007669"/>
    <property type="project" value="TreeGrafter"/>
</dbReference>
<organism evidence="3 4">
    <name type="scientific">Sphingomonas panacisoli</name>
    <dbReference type="NCBI Taxonomy" id="1813879"/>
    <lineage>
        <taxon>Bacteria</taxon>
        <taxon>Pseudomonadati</taxon>
        <taxon>Pseudomonadota</taxon>
        <taxon>Alphaproteobacteria</taxon>
        <taxon>Sphingomonadales</taxon>
        <taxon>Sphingomonadaceae</taxon>
        <taxon>Sphingomonas</taxon>
    </lineage>
</organism>
<keyword evidence="1" id="KW-0175">Coiled coil</keyword>
<sequence>MQSPSLPNDVIGTASDADLINRRIEALRQQIITRPKLLALIETNDLYTSDRARKPLSSIIDTMRGEIALTSMDADLNAAKPEDRTIAFRLSYRYSDPVKAQAIAQDLMEQIVELNSTVDVANANQAVQFLTEQGNNLKRQIGALEEQIAKLNLQYGGVLARSNTPVTGGSVGYDMQIADLMRQNQSLQLQKSDVATSDQRDPAVASAETALAAARAQFSEDHPDVRLAKARLEEAKRLAAQNIKKVPVNNIDEQIKFNNEQIGKLRAAKAQEMGAVSATISSQSKAPAVQQLTTQLQAKLDGLYKQFDAISARLMTAQAGSRAANEQLGERLVVVDPPVVPDKPASPNRLLIFAGGVIGGGGLGVLLALLVEMLLRPIRTPGRVAQITGSPTLALIPIIAGDGKADDRPSFWQRVFRNPFRRRPKEEDAA</sequence>